<protein>
    <submittedName>
        <fullName evidence="5">SDR family NAD(P)-dependent oxidoreductase</fullName>
    </submittedName>
</protein>
<dbReference type="InterPro" id="IPR036291">
    <property type="entry name" value="NAD(P)-bd_dom_sf"/>
</dbReference>
<evidence type="ECO:0000256" key="2">
    <source>
        <dbReference type="ARBA" id="ARBA00023002"/>
    </source>
</evidence>
<evidence type="ECO:0000313" key="6">
    <source>
        <dbReference type="Proteomes" id="UP000326865"/>
    </source>
</evidence>
<dbReference type="PANTHER" id="PTHR44196">
    <property type="entry name" value="DEHYDROGENASE/REDUCTASE SDR FAMILY MEMBER 7B"/>
    <property type="match status" value="1"/>
</dbReference>
<dbReference type="Gene3D" id="3.40.50.720">
    <property type="entry name" value="NAD(P)-binding Rossmann-like Domain"/>
    <property type="match status" value="1"/>
</dbReference>
<dbReference type="CDD" id="cd05233">
    <property type="entry name" value="SDR_c"/>
    <property type="match status" value="1"/>
</dbReference>
<dbReference type="SUPFAM" id="SSF51735">
    <property type="entry name" value="NAD(P)-binding Rossmann-fold domains"/>
    <property type="match status" value="1"/>
</dbReference>
<dbReference type="GO" id="GO:0016020">
    <property type="term" value="C:membrane"/>
    <property type="evidence" value="ECO:0007669"/>
    <property type="project" value="TreeGrafter"/>
</dbReference>
<dbReference type="InterPro" id="IPR002347">
    <property type="entry name" value="SDR_fam"/>
</dbReference>
<feature type="domain" description="Ketoreductase" evidence="4">
    <location>
        <begin position="10"/>
        <end position="193"/>
    </location>
</feature>
<dbReference type="Pfam" id="PF00106">
    <property type="entry name" value="adh_short"/>
    <property type="match status" value="1"/>
</dbReference>
<gene>
    <name evidence="5" type="ORF">DM867_04810</name>
</gene>
<dbReference type="PANTHER" id="PTHR44196:SF1">
    <property type="entry name" value="DEHYDROGENASE_REDUCTASE SDR FAMILY MEMBER 7B"/>
    <property type="match status" value="1"/>
</dbReference>
<dbReference type="PRINTS" id="PR00081">
    <property type="entry name" value="GDHRDH"/>
</dbReference>
<dbReference type="EMBL" id="QKKZ01000001">
    <property type="protein sequence ID" value="KAB7516439.1"/>
    <property type="molecule type" value="Genomic_DNA"/>
</dbReference>
<evidence type="ECO:0000259" key="4">
    <source>
        <dbReference type="SMART" id="SM00822"/>
    </source>
</evidence>
<evidence type="ECO:0000256" key="1">
    <source>
        <dbReference type="ARBA" id="ARBA00006484"/>
    </source>
</evidence>
<keyword evidence="2" id="KW-0560">Oxidoreductase</keyword>
<name>A0A5N5UDV9_9EURY</name>
<accession>A0A5N5UDV9</accession>
<dbReference type="FunFam" id="3.40.50.720:FF:000084">
    <property type="entry name" value="Short-chain dehydrogenase reductase"/>
    <property type="match status" value="1"/>
</dbReference>
<dbReference type="Proteomes" id="UP000326865">
    <property type="component" value="Unassembled WGS sequence"/>
</dbReference>
<dbReference type="RefSeq" id="WP_152133786.1">
    <property type="nucleotide sequence ID" value="NZ_QKKZ01000001.1"/>
</dbReference>
<dbReference type="InterPro" id="IPR057326">
    <property type="entry name" value="KR_dom"/>
</dbReference>
<dbReference type="AlphaFoldDB" id="A0A5N5UDV9"/>
<sequence>MEIGQSIEGKTAIVTGASSGIGAETARELADGGANVVLAARREDRLDALATDIESDHDVTAAVVPTDVTDEGQVETLIETAVERFGSLDILVNNAGLAAGSDVESLSSEDYHTMMRVNCDGMFFATRAALPHLRESAGTLVFIGSFAGQYPRPFNPVYAATKWWTRGFAKSVSAQVGGDMAVTVINPAAVRTEFAVETDDDAFDAAPFEEQFEPGEAVEPTEVAEAVRFVATQSPSMVSELDLYDREKLTFF</sequence>
<keyword evidence="6" id="KW-1185">Reference proteome</keyword>
<organism evidence="5 6">
    <name type="scientific">Halosegnis rubeus</name>
    <dbReference type="NCBI Taxonomy" id="2212850"/>
    <lineage>
        <taxon>Archaea</taxon>
        <taxon>Methanobacteriati</taxon>
        <taxon>Methanobacteriota</taxon>
        <taxon>Stenosarchaea group</taxon>
        <taxon>Halobacteria</taxon>
        <taxon>Halobacteriales</taxon>
        <taxon>Natronomonadaceae</taxon>
        <taxon>Halosegnis</taxon>
    </lineage>
</organism>
<evidence type="ECO:0000256" key="3">
    <source>
        <dbReference type="RuleBase" id="RU000363"/>
    </source>
</evidence>
<reference evidence="5 6" key="1">
    <citation type="submission" date="2019-10" db="EMBL/GenBank/DDBJ databases">
        <title>Unraveling microbial dark matter from salterns through culturing: the case of the genus Halosegnis.</title>
        <authorList>
            <person name="Duran-Viseras A."/>
            <person name="Andrei A.-S."/>
            <person name="Vera-Gargallo B."/>
            <person name="Ghai R."/>
            <person name="Sanchez-Porro C."/>
            <person name="Ventosa A."/>
        </authorList>
    </citation>
    <scope>NUCLEOTIDE SEQUENCE [LARGE SCALE GENOMIC DNA]</scope>
    <source>
        <strain evidence="5 6">F18-79</strain>
    </source>
</reference>
<proteinExistence type="inferred from homology"/>
<dbReference type="PRINTS" id="PR00080">
    <property type="entry name" value="SDRFAMILY"/>
</dbReference>
<dbReference type="GO" id="GO:0016491">
    <property type="term" value="F:oxidoreductase activity"/>
    <property type="evidence" value="ECO:0007669"/>
    <property type="project" value="UniProtKB-KW"/>
</dbReference>
<dbReference type="SMART" id="SM00822">
    <property type="entry name" value="PKS_KR"/>
    <property type="match status" value="1"/>
</dbReference>
<comment type="similarity">
    <text evidence="1 3">Belongs to the short-chain dehydrogenases/reductases (SDR) family.</text>
</comment>
<comment type="caution">
    <text evidence="5">The sequence shown here is derived from an EMBL/GenBank/DDBJ whole genome shotgun (WGS) entry which is preliminary data.</text>
</comment>
<evidence type="ECO:0000313" key="5">
    <source>
        <dbReference type="EMBL" id="KAB7516439.1"/>
    </source>
</evidence>